<comment type="similarity">
    <text evidence="1">Belongs to the short-chain dehydrogenases/reductases (SDR) family.</text>
</comment>
<proteinExistence type="inferred from homology"/>
<evidence type="ECO:0000313" key="3">
    <source>
        <dbReference type="EMBL" id="PJJ55302.1"/>
    </source>
</evidence>
<dbReference type="PANTHER" id="PTHR24320">
    <property type="entry name" value="RETINOL DEHYDROGENASE"/>
    <property type="match status" value="1"/>
</dbReference>
<evidence type="ECO:0000313" key="4">
    <source>
        <dbReference type="Proteomes" id="UP000230161"/>
    </source>
</evidence>
<dbReference type="InterPro" id="IPR002347">
    <property type="entry name" value="SDR_fam"/>
</dbReference>
<name>A0A2M9BBH8_9MICO</name>
<dbReference type="Proteomes" id="UP000230161">
    <property type="component" value="Unassembled WGS sequence"/>
</dbReference>
<reference evidence="3 4" key="1">
    <citation type="submission" date="2017-11" db="EMBL/GenBank/DDBJ databases">
        <title>Genomic Encyclopedia of Archaeal and Bacterial Type Strains, Phase II (KMG-II): From Individual Species to Whole Genera.</title>
        <authorList>
            <person name="Goeker M."/>
        </authorList>
    </citation>
    <scope>NUCLEOTIDE SEQUENCE [LARGE SCALE GENOMIC DNA]</scope>
    <source>
        <strain evidence="3 4">DSM 25625</strain>
    </source>
</reference>
<gene>
    <name evidence="3" type="ORF">CLV54_3192</name>
</gene>
<sequence length="321" mass="33310">MPDHDAWTPDALPDQTGRTVVVTGGSAGIGYFIAEQLAGANARVVLAARNPQRSDAARDAILARHPLAEVLTLPLDIASLASIAETGARIAELGRVDGLVLNAAVMRASAGEATADGFDPIMGTGHLGNAALIAAALPTLERTAGSRIVGTTSGLVRSIHPRIPPLESVSRPLASGRALAVGRRYVLSKAAHEALFAELDRRLRAVASPTAALLSHPGMAVDSRTPERAGAFEHRRGERLREPLWGLLGVGKDAAARSAVRATIDPQAEGGQYWGPLGRIGGPPVPGAGDPRYTEPALGSRIWQETEQLIGSPVLPARAGS</sequence>
<protein>
    <submittedName>
        <fullName evidence="3">Short subunit dehydrogenase</fullName>
    </submittedName>
</protein>
<dbReference type="GO" id="GO:0016491">
    <property type="term" value="F:oxidoreductase activity"/>
    <property type="evidence" value="ECO:0007669"/>
    <property type="project" value="UniProtKB-KW"/>
</dbReference>
<dbReference type="EMBL" id="PGFB01000006">
    <property type="protein sequence ID" value="PJJ55302.1"/>
    <property type="molecule type" value="Genomic_DNA"/>
</dbReference>
<dbReference type="PRINTS" id="PR00081">
    <property type="entry name" value="GDHRDH"/>
</dbReference>
<dbReference type="PANTHER" id="PTHR24320:SF148">
    <property type="entry name" value="NAD(P)-BINDING ROSSMANN-FOLD SUPERFAMILY PROTEIN"/>
    <property type="match status" value="1"/>
</dbReference>
<dbReference type="Pfam" id="PF00106">
    <property type="entry name" value="adh_short"/>
    <property type="match status" value="1"/>
</dbReference>
<evidence type="ECO:0000256" key="2">
    <source>
        <dbReference type="ARBA" id="ARBA00023002"/>
    </source>
</evidence>
<dbReference type="AlphaFoldDB" id="A0A2M9BBH8"/>
<dbReference type="SUPFAM" id="SSF51735">
    <property type="entry name" value="NAD(P)-binding Rossmann-fold domains"/>
    <property type="match status" value="1"/>
</dbReference>
<keyword evidence="2" id="KW-0560">Oxidoreductase</keyword>
<comment type="caution">
    <text evidence="3">The sequence shown here is derived from an EMBL/GenBank/DDBJ whole genome shotgun (WGS) entry which is preliminary data.</text>
</comment>
<evidence type="ECO:0000256" key="1">
    <source>
        <dbReference type="ARBA" id="ARBA00006484"/>
    </source>
</evidence>
<dbReference type="Gene3D" id="3.40.50.720">
    <property type="entry name" value="NAD(P)-binding Rossmann-like Domain"/>
    <property type="match status" value="1"/>
</dbReference>
<dbReference type="InterPro" id="IPR036291">
    <property type="entry name" value="NAD(P)-bd_dom_sf"/>
</dbReference>
<keyword evidence="4" id="KW-1185">Reference proteome</keyword>
<organism evidence="3 4">
    <name type="scientific">Compostimonas suwonensis</name>
    <dbReference type="NCBI Taxonomy" id="1048394"/>
    <lineage>
        <taxon>Bacteria</taxon>
        <taxon>Bacillati</taxon>
        <taxon>Actinomycetota</taxon>
        <taxon>Actinomycetes</taxon>
        <taxon>Micrococcales</taxon>
        <taxon>Microbacteriaceae</taxon>
        <taxon>Compostimonas</taxon>
    </lineage>
</organism>
<accession>A0A2M9BBH8</accession>